<comment type="caution">
    <text evidence="8">The sequence shown here is derived from an EMBL/GenBank/DDBJ whole genome shotgun (WGS) entry which is preliminary data.</text>
</comment>
<proteinExistence type="inferred from homology"/>
<dbReference type="InterPro" id="IPR018202">
    <property type="entry name" value="Ser_caboxypep_ser_AS"/>
</dbReference>
<dbReference type="SUPFAM" id="SSF53474">
    <property type="entry name" value="alpha/beta-Hydrolases"/>
    <property type="match status" value="1"/>
</dbReference>
<dbReference type="PRINTS" id="PR00724">
    <property type="entry name" value="CRBOXYPTASEC"/>
</dbReference>
<dbReference type="EMBL" id="JALLBG020000305">
    <property type="protein sequence ID" value="KAL3756423.1"/>
    <property type="molecule type" value="Genomic_DNA"/>
</dbReference>
<evidence type="ECO:0000313" key="9">
    <source>
        <dbReference type="Proteomes" id="UP001530293"/>
    </source>
</evidence>
<sequence>MESRYEMKMTKPYYALSLAIVGTAAQHVAFDGGDEVPAALQLLRGGGGVHVQDVLSTSTKATAEKHSDSATIATTTKQTTKKVQTFDLKENITLTLSSAEVDKNFCDPSSPLSLAGYMNVKGSQFDTENDKNLFYWFFEKRTTSQLPVGFDVGGPGKGKRSNGETIPLVIWLTGGPGCSSSLALLTENGPCKVNKDGATTNVNPYSWTEAAHVLWLDQPANNNDMNEEMISEDAYYFLQAWFKSEDGRKYKDAPLFIVGESYGGHYAPAIAHRIWTGNNNLKDGLDKLNLRGLAVGNGLTQPEEQFKWYAEMAYKNSHNMPVISEETYYEWKAAEQKCVTSLHQCNQSDDAHSAFACNVGNLLCGAIMKDYTKLGLNPYDISKLCDDHPLCYDFSNVEKFMNNETTKRALHVDGHNPTWETCNDALNNRFTVDKMKNFGPYVADLLNNGIPALIYAGDLDFICNYLGNQAWTYKLDWKHTENFQAAELKDWNNGGGLVRTSYGLTFLQVFDAGHMVPSDQPEHALQMITLFLTGESF</sequence>
<reference evidence="8 9" key="1">
    <citation type="submission" date="2024-10" db="EMBL/GenBank/DDBJ databases">
        <title>Updated reference genomes for cyclostephanoid diatoms.</title>
        <authorList>
            <person name="Roberts W.R."/>
            <person name="Alverson A.J."/>
        </authorList>
    </citation>
    <scope>NUCLEOTIDE SEQUENCE [LARGE SCALE GENOMIC DNA]</scope>
    <source>
        <strain evidence="8 9">AJA232-27</strain>
    </source>
</reference>
<dbReference type="Proteomes" id="UP001530293">
    <property type="component" value="Unassembled WGS sequence"/>
</dbReference>
<keyword evidence="4" id="KW-0732">Signal</keyword>
<gene>
    <name evidence="8" type="ORF">ACHAWU_007694</name>
</gene>
<keyword evidence="5 7" id="KW-0378">Hydrolase</keyword>
<dbReference type="InterPro" id="IPR029058">
    <property type="entry name" value="AB_hydrolase_fold"/>
</dbReference>
<dbReference type="GO" id="GO:0006508">
    <property type="term" value="P:proteolysis"/>
    <property type="evidence" value="ECO:0007669"/>
    <property type="project" value="UniProtKB-KW"/>
</dbReference>
<dbReference type="EC" id="3.4.16.-" evidence="7"/>
<protein>
    <recommendedName>
        <fullName evidence="7">Carboxypeptidase</fullName>
        <ecNumber evidence="7">3.4.16.-</ecNumber>
    </recommendedName>
</protein>
<dbReference type="PANTHER" id="PTHR11802:SF113">
    <property type="entry name" value="SERINE CARBOXYPEPTIDASE CTSA-4.1"/>
    <property type="match status" value="1"/>
</dbReference>
<evidence type="ECO:0000256" key="7">
    <source>
        <dbReference type="RuleBase" id="RU361156"/>
    </source>
</evidence>
<evidence type="ECO:0000256" key="2">
    <source>
        <dbReference type="ARBA" id="ARBA00022645"/>
    </source>
</evidence>
<comment type="similarity">
    <text evidence="1 7">Belongs to the peptidase S10 family.</text>
</comment>
<dbReference type="InterPro" id="IPR033124">
    <property type="entry name" value="Ser_caboxypep_his_AS"/>
</dbReference>
<accession>A0ABD3LXE6</accession>
<dbReference type="AlphaFoldDB" id="A0ABD3LXE6"/>
<dbReference type="PROSITE" id="PS00131">
    <property type="entry name" value="CARBOXYPEPT_SER_SER"/>
    <property type="match status" value="1"/>
</dbReference>
<evidence type="ECO:0000256" key="6">
    <source>
        <dbReference type="ARBA" id="ARBA00023180"/>
    </source>
</evidence>
<evidence type="ECO:0000256" key="3">
    <source>
        <dbReference type="ARBA" id="ARBA00022670"/>
    </source>
</evidence>
<dbReference type="GO" id="GO:0004185">
    <property type="term" value="F:serine-type carboxypeptidase activity"/>
    <property type="evidence" value="ECO:0007669"/>
    <property type="project" value="UniProtKB-UniRule"/>
</dbReference>
<evidence type="ECO:0000256" key="4">
    <source>
        <dbReference type="ARBA" id="ARBA00022729"/>
    </source>
</evidence>
<dbReference type="InterPro" id="IPR001563">
    <property type="entry name" value="Peptidase_S10"/>
</dbReference>
<dbReference type="Gene3D" id="3.40.50.1820">
    <property type="entry name" value="alpha/beta hydrolase"/>
    <property type="match status" value="1"/>
</dbReference>
<organism evidence="8 9">
    <name type="scientific">Discostella pseudostelligera</name>
    <dbReference type="NCBI Taxonomy" id="259834"/>
    <lineage>
        <taxon>Eukaryota</taxon>
        <taxon>Sar</taxon>
        <taxon>Stramenopiles</taxon>
        <taxon>Ochrophyta</taxon>
        <taxon>Bacillariophyta</taxon>
        <taxon>Coscinodiscophyceae</taxon>
        <taxon>Thalassiosirophycidae</taxon>
        <taxon>Stephanodiscales</taxon>
        <taxon>Stephanodiscaceae</taxon>
        <taxon>Discostella</taxon>
    </lineage>
</organism>
<evidence type="ECO:0000256" key="1">
    <source>
        <dbReference type="ARBA" id="ARBA00009431"/>
    </source>
</evidence>
<keyword evidence="9" id="KW-1185">Reference proteome</keyword>
<evidence type="ECO:0000256" key="5">
    <source>
        <dbReference type="ARBA" id="ARBA00022801"/>
    </source>
</evidence>
<keyword evidence="3 7" id="KW-0645">Protease</keyword>
<dbReference type="PANTHER" id="PTHR11802">
    <property type="entry name" value="SERINE PROTEASE FAMILY S10 SERINE CARBOXYPEPTIDASE"/>
    <property type="match status" value="1"/>
</dbReference>
<evidence type="ECO:0000313" key="8">
    <source>
        <dbReference type="EMBL" id="KAL3756423.1"/>
    </source>
</evidence>
<dbReference type="Pfam" id="PF00450">
    <property type="entry name" value="Peptidase_S10"/>
    <property type="match status" value="1"/>
</dbReference>
<keyword evidence="2 7" id="KW-0121">Carboxypeptidase</keyword>
<dbReference type="PROSITE" id="PS00560">
    <property type="entry name" value="CARBOXYPEPT_SER_HIS"/>
    <property type="match status" value="1"/>
</dbReference>
<keyword evidence="6" id="KW-0325">Glycoprotein</keyword>
<name>A0ABD3LXE6_9STRA</name>